<dbReference type="UniPathway" id="UPA00148">
    <property type="reaction ID" value="UER00220"/>
</dbReference>
<dbReference type="SUPFAM" id="SSF52540">
    <property type="entry name" value="P-loop containing nucleoside triphosphate hydrolases"/>
    <property type="match status" value="1"/>
</dbReference>
<evidence type="ECO:0000256" key="2">
    <source>
        <dbReference type="ARBA" id="ARBA00022598"/>
    </source>
</evidence>
<evidence type="ECO:0000256" key="6">
    <source>
        <dbReference type="ARBA" id="ARBA00022962"/>
    </source>
</evidence>
<dbReference type="Gene3D" id="3.40.50.300">
    <property type="entry name" value="P-loop containing nucleotide triphosphate hydrolases"/>
    <property type="match status" value="1"/>
</dbReference>
<name>C7N894_SLAHD</name>
<dbReference type="Gene3D" id="3.40.50.880">
    <property type="match status" value="1"/>
</dbReference>
<dbReference type="InterPro" id="IPR004484">
    <property type="entry name" value="CbiA/CobB_synth"/>
</dbReference>
<dbReference type="AlphaFoldDB" id="C7N894"/>
<dbReference type="HAMAP" id="MF_00027">
    <property type="entry name" value="CobB_CbiA"/>
    <property type="match status" value="1"/>
</dbReference>
<keyword evidence="7" id="KW-0169">Cobalamin biosynthesis</keyword>
<dbReference type="InterPro" id="IPR027417">
    <property type="entry name" value="P-loop_NTPase"/>
</dbReference>
<dbReference type="CDD" id="cd05388">
    <property type="entry name" value="CobB_N"/>
    <property type="match status" value="1"/>
</dbReference>
<evidence type="ECO:0000256" key="4">
    <source>
        <dbReference type="ARBA" id="ARBA00022840"/>
    </source>
</evidence>
<dbReference type="SUPFAM" id="SSF52317">
    <property type="entry name" value="Class I glutamine amidotransferase-like"/>
    <property type="match status" value="1"/>
</dbReference>
<dbReference type="Pfam" id="PF07685">
    <property type="entry name" value="GATase_3"/>
    <property type="match status" value="1"/>
</dbReference>
<keyword evidence="5 7" id="KW-0460">Magnesium</keyword>
<dbReference type="InterPro" id="IPR029062">
    <property type="entry name" value="Class_I_gatase-like"/>
</dbReference>
<dbReference type="HOGENOM" id="CLU_022752_2_0_11"/>
<dbReference type="STRING" id="471855.Shel_21180"/>
<keyword evidence="3 7" id="KW-0547">Nucleotide-binding</keyword>
<evidence type="ECO:0000256" key="7">
    <source>
        <dbReference type="HAMAP-Rule" id="MF_00027"/>
    </source>
</evidence>
<evidence type="ECO:0000259" key="8">
    <source>
        <dbReference type="Pfam" id="PF01656"/>
    </source>
</evidence>
<dbReference type="Pfam" id="PF01656">
    <property type="entry name" value="CbiA"/>
    <property type="match status" value="1"/>
</dbReference>
<comment type="similarity">
    <text evidence="7">Belongs to the CobB/CbiA family.</text>
</comment>
<comment type="cofactor">
    <cofactor evidence="1 7">
        <name>Mg(2+)</name>
        <dbReference type="ChEBI" id="CHEBI:18420"/>
    </cofactor>
</comment>
<dbReference type="RefSeq" id="WP_012799229.1">
    <property type="nucleotide sequence ID" value="NC_013165.1"/>
</dbReference>
<gene>
    <name evidence="7" type="primary">cobB</name>
    <name evidence="10" type="ordered locus">Shel_21180</name>
</gene>
<dbReference type="KEGG" id="shi:Shel_21180"/>
<comment type="function">
    <text evidence="7">Catalyzes the ATP-dependent amidation of the two carboxylate groups at positions a and c of hydrogenobyrinate, using either L-glutamine or ammonia as the nitrogen source.</text>
</comment>
<dbReference type="NCBIfam" id="NF002204">
    <property type="entry name" value="PRK01077.1"/>
    <property type="match status" value="1"/>
</dbReference>
<dbReference type="InterPro" id="IPR002586">
    <property type="entry name" value="CobQ/CobB/MinD/ParA_Nub-bd_dom"/>
</dbReference>
<dbReference type="PANTHER" id="PTHR43873:SF1">
    <property type="entry name" value="COBYRINATE A,C-DIAMIDE SYNTHASE"/>
    <property type="match status" value="1"/>
</dbReference>
<dbReference type="InterPro" id="IPR011698">
    <property type="entry name" value="GATase_3"/>
</dbReference>
<dbReference type="GO" id="GO:0005524">
    <property type="term" value="F:ATP binding"/>
    <property type="evidence" value="ECO:0007669"/>
    <property type="project" value="UniProtKB-UniRule"/>
</dbReference>
<reference evidence="10 11" key="1">
    <citation type="journal article" date="2009" name="Stand. Genomic Sci.">
        <title>Complete genome sequence of Slackia heliotrinireducens type strain (RHS 1).</title>
        <authorList>
            <person name="Pukall R."/>
            <person name="Lapidus A."/>
            <person name="Nolan M."/>
            <person name="Copeland A."/>
            <person name="Glavina Del Rio T."/>
            <person name="Lucas S."/>
            <person name="Chen F."/>
            <person name="Tice H."/>
            <person name="Cheng J.F."/>
            <person name="Chertkov O."/>
            <person name="Bruce D."/>
            <person name="Goodwin L."/>
            <person name="Kuske C."/>
            <person name="Brettin T."/>
            <person name="Detter J.C."/>
            <person name="Han C."/>
            <person name="Pitluck S."/>
            <person name="Pati A."/>
            <person name="Mavrommatis K."/>
            <person name="Ivanova N."/>
            <person name="Ovchinnikova G."/>
            <person name="Chen A."/>
            <person name="Palaniappan K."/>
            <person name="Schneider S."/>
            <person name="Rohde M."/>
            <person name="Chain P."/>
            <person name="D'haeseleer P."/>
            <person name="Goker M."/>
            <person name="Bristow J."/>
            <person name="Eisen J.A."/>
            <person name="Markowitz V."/>
            <person name="Kyrpides N.C."/>
            <person name="Klenk H.P."/>
            <person name="Hugenholtz P."/>
        </authorList>
    </citation>
    <scope>NUCLEOTIDE SEQUENCE [LARGE SCALE GENOMIC DNA]</scope>
    <source>
        <strain evidence="11">ATCC 29202 / DSM 20476 / NCTC 11029 / RHS 1</strain>
    </source>
</reference>
<proteinExistence type="inferred from homology"/>
<dbReference type="PANTHER" id="PTHR43873">
    <property type="entry name" value="COBYRINATE A,C-DIAMIDE SYNTHASE"/>
    <property type="match status" value="1"/>
</dbReference>
<dbReference type="EC" id="6.3.5.9" evidence="7"/>
<evidence type="ECO:0000256" key="1">
    <source>
        <dbReference type="ARBA" id="ARBA00001946"/>
    </source>
</evidence>
<organism evidence="10 11">
    <name type="scientific">Slackia heliotrinireducens (strain ATCC 29202 / DSM 20476 / NCTC 11029 / RHS 1)</name>
    <name type="common">Peptococcus heliotrinreducens</name>
    <dbReference type="NCBI Taxonomy" id="471855"/>
    <lineage>
        <taxon>Bacteria</taxon>
        <taxon>Bacillati</taxon>
        <taxon>Actinomycetota</taxon>
        <taxon>Coriobacteriia</taxon>
        <taxon>Eggerthellales</taxon>
        <taxon>Eggerthellaceae</taxon>
        <taxon>Slackia</taxon>
    </lineage>
</organism>
<evidence type="ECO:0000256" key="3">
    <source>
        <dbReference type="ARBA" id="ARBA00022741"/>
    </source>
</evidence>
<feature type="active site" description="Nucleophile" evidence="7">
    <location>
        <position position="331"/>
    </location>
</feature>
<keyword evidence="6 7" id="KW-0315">Glutamine amidotransferase</keyword>
<dbReference type="Proteomes" id="UP000002026">
    <property type="component" value="Chromosome"/>
</dbReference>
<evidence type="ECO:0000259" key="9">
    <source>
        <dbReference type="Pfam" id="PF07685"/>
    </source>
</evidence>
<comment type="domain">
    <text evidence="7">Comprises of two domains. The C-terminal domain contains the binding site for glutamine and catalyzes the hydrolysis of this substrate to glutamate and ammonia. The N-terminal domain is anticipated to bind ATP and hydrogenobyrinate and catalyzes the ultimate synthesis of the diamide product. The ammonia produced via the glutaminase domain is probably translocated to the adjacent domain via a molecular tunnel, where it reacts with an activated intermediate.</text>
</comment>
<protein>
    <recommendedName>
        <fullName evidence="7">Hydrogenobyrinate a,c-diamide synthase</fullName>
        <ecNumber evidence="7">6.3.5.9</ecNumber>
    </recommendedName>
    <alternativeName>
        <fullName evidence="7">Hydrogenobyrinic acid a,c-diamide synthase</fullName>
    </alternativeName>
</protein>
<feature type="domain" description="CobB/CobQ-like glutamine amidotransferase" evidence="9">
    <location>
        <begin position="249"/>
        <end position="395"/>
    </location>
</feature>
<sequence length="466" mass="49871">MIASIPRIVIGAASSGSGKTTVACALMRALVRRGLDVRAGKCGPDYIDPMYHTRVVGAPSRNLDLFLAGKNTAKALFAEANEGADIAVVEGVMGYYDGVALSSDASAWDVACTLEAPALLVVDGRSRARSIAAEVQGFVNFRTPSMVAGIILNRTSEAMYVRLKQVIEEECGVAVFGYLPDVENASLESRHLGLVLADEVSDLQRKLDGLADAVEACIDLDAVLRLAASAQPLAFEPMGLPAKADGNPTIAVAYDEAFCFYYEDALRLLEKLGARLVRFSPLRDAQLPACDGLYLGGGYPELHAKILSENTGMLESIRRAVAAGMPTVAECGGFLYLQQQLEDAEGEAWPMVGALDGRGFKTGRLQRFGYVTLSARRDGLLACEGDTLPAHEFHYWDCDACGDAFAARKPQSARHWDCCMCTPTLHAGFPHLYLPGAPSAAARFVRACAEWDKGDSPFCPTEDGDA</sequence>
<keyword evidence="4 7" id="KW-0067">ATP-binding</keyword>
<comment type="catalytic activity">
    <reaction evidence="7">
        <text>hydrogenobyrinate + 2 L-glutamine + 2 ATP + 2 H2O = hydrogenobyrinate a,c-diamide + 2 L-glutamate + 2 ADP + 2 phosphate + 2 H(+)</text>
        <dbReference type="Rhea" id="RHEA:12544"/>
        <dbReference type="ChEBI" id="CHEBI:15377"/>
        <dbReference type="ChEBI" id="CHEBI:15378"/>
        <dbReference type="ChEBI" id="CHEBI:29985"/>
        <dbReference type="ChEBI" id="CHEBI:30616"/>
        <dbReference type="ChEBI" id="CHEBI:43474"/>
        <dbReference type="ChEBI" id="CHEBI:58359"/>
        <dbReference type="ChEBI" id="CHEBI:77873"/>
        <dbReference type="ChEBI" id="CHEBI:77874"/>
        <dbReference type="ChEBI" id="CHEBI:456216"/>
        <dbReference type="EC" id="6.3.5.9"/>
    </reaction>
</comment>
<dbReference type="PROSITE" id="PS51274">
    <property type="entry name" value="GATASE_COBBQ"/>
    <property type="match status" value="1"/>
</dbReference>
<feature type="site" description="Increases nucleophilicity of active site Cys" evidence="7">
    <location>
        <position position="431"/>
    </location>
</feature>
<dbReference type="GO" id="GO:0043802">
    <property type="term" value="F:hydrogenobyrinic acid a,c-diamide synthase (glutamine-hydrolysing) activity"/>
    <property type="evidence" value="ECO:0007669"/>
    <property type="project" value="UniProtKB-UniRule"/>
</dbReference>
<comment type="pathway">
    <text evidence="7">Cofactor biosynthesis; adenosylcobalamin biosynthesis; cob(II)yrinate a,c-diamide from precorrin-2 (aerobic route): step 9/10.</text>
</comment>
<dbReference type="EMBL" id="CP001684">
    <property type="protein sequence ID" value="ACV23129.1"/>
    <property type="molecule type" value="Genomic_DNA"/>
</dbReference>
<feature type="domain" description="CobQ/CobB/MinD/ParA nucleotide binding" evidence="8">
    <location>
        <begin position="8"/>
        <end position="191"/>
    </location>
</feature>
<comment type="miscellaneous">
    <text evidence="7">The a and c carboxylates of hydrogenobyrinate are activated for nucleophilic attack via formation of a phosphorylated intermediate by ATP. CobB catalyzes first the amidation of the c-carboxylate, and then that of the a-carboxylate.</text>
</comment>
<dbReference type="GO" id="GO:0042242">
    <property type="term" value="F:cobyrinic acid a,c-diamide synthase activity"/>
    <property type="evidence" value="ECO:0007669"/>
    <property type="project" value="InterPro"/>
</dbReference>
<dbReference type="eggNOG" id="COG1797">
    <property type="taxonomic scope" value="Bacteria"/>
</dbReference>
<evidence type="ECO:0000256" key="5">
    <source>
        <dbReference type="ARBA" id="ARBA00022842"/>
    </source>
</evidence>
<keyword evidence="2 7" id="KW-0436">Ligase</keyword>
<dbReference type="GO" id="GO:0009236">
    <property type="term" value="P:cobalamin biosynthetic process"/>
    <property type="evidence" value="ECO:0007669"/>
    <property type="project" value="UniProtKB-UniRule"/>
</dbReference>
<evidence type="ECO:0000313" key="11">
    <source>
        <dbReference type="Proteomes" id="UP000002026"/>
    </source>
</evidence>
<dbReference type="NCBIfam" id="TIGR00379">
    <property type="entry name" value="cobB"/>
    <property type="match status" value="1"/>
</dbReference>
<dbReference type="CDD" id="cd03130">
    <property type="entry name" value="GATase1_CobB"/>
    <property type="match status" value="1"/>
</dbReference>
<accession>C7N894</accession>
<evidence type="ECO:0000313" key="10">
    <source>
        <dbReference type="EMBL" id="ACV23129.1"/>
    </source>
</evidence>
<keyword evidence="11" id="KW-1185">Reference proteome</keyword>